<dbReference type="AlphaFoldDB" id="A0A553UX10"/>
<dbReference type="Proteomes" id="UP000319322">
    <property type="component" value="Unassembled WGS sequence"/>
</dbReference>
<comment type="caution">
    <text evidence="1">The sequence shown here is derived from an EMBL/GenBank/DDBJ whole genome shotgun (WGS) entry which is preliminary data.</text>
</comment>
<accession>A0A553UX10</accession>
<protein>
    <submittedName>
        <fullName evidence="1">Uncharacterized protein</fullName>
    </submittedName>
</protein>
<dbReference type="EMBL" id="VKGC01000007">
    <property type="protein sequence ID" value="TSA84737.1"/>
    <property type="molecule type" value="Genomic_DNA"/>
</dbReference>
<evidence type="ECO:0000313" key="2">
    <source>
        <dbReference type="Proteomes" id="UP000319322"/>
    </source>
</evidence>
<dbReference type="RefSeq" id="WP_120947327.1">
    <property type="nucleotide sequence ID" value="NZ_QXQS01000001.1"/>
</dbReference>
<keyword evidence="2" id="KW-1185">Reference proteome</keyword>
<evidence type="ECO:0000313" key="1">
    <source>
        <dbReference type="EMBL" id="TSA84737.1"/>
    </source>
</evidence>
<proteinExistence type="predicted"/>
<gene>
    <name evidence="1" type="ORF">FNE76_03990</name>
</gene>
<name>A0A553UX10_9HELI</name>
<sequence length="183" mass="20909">MTTKDLRVSGKNVPTFICAGILKSWKELDKSTQQKSFYLHRDAFNDAQFLSLTASVVLKSIALAWKCGRVLRLQMAILTPSIESFVFKPSSKGFLLDAYVYEEYGGIEGEDPDTGEVFRIQPGKNIYYSQARDKQNIFLSSINDALLHKLKEQCYKSKHCKETEWQKDSDFEAGEGWKDETDK</sequence>
<reference evidence="1" key="2">
    <citation type="submission" date="2019-07" db="EMBL/GenBank/DDBJ databases">
        <authorList>
            <person name="Papic B."/>
        </authorList>
    </citation>
    <scope>NUCLEOTIDE SEQUENCE [LARGE SCALE GENOMIC DNA]</scope>
    <source>
        <strain evidence="1">L8b</strain>
    </source>
</reference>
<reference evidence="1" key="1">
    <citation type="submission" date="2019-07" db="EMBL/GenBank/DDBJ databases">
        <title>Helicobacter labacensis sp. nov., Helicobacter mehlei sp. nov. and Helicobacter vulpis sp. nov., isolated from gastric mucosa of red fox (Vulpis vulpis).</title>
        <authorList>
            <person name="Kusar D."/>
            <person name="Gruntar I."/>
            <person name="Pate M."/>
            <person name="Zajc U."/>
            <person name="Ocepek M."/>
        </authorList>
    </citation>
    <scope>NUCLEOTIDE SEQUENCE [LARGE SCALE GENOMIC DNA]</scope>
    <source>
        <strain evidence="1">L8b</strain>
    </source>
</reference>
<organism evidence="1 2">
    <name type="scientific">Helicobacter mehlei</name>
    <dbReference type="NCBI Taxonomy" id="2316080"/>
    <lineage>
        <taxon>Bacteria</taxon>
        <taxon>Pseudomonadati</taxon>
        <taxon>Campylobacterota</taxon>
        <taxon>Epsilonproteobacteria</taxon>
        <taxon>Campylobacterales</taxon>
        <taxon>Helicobacteraceae</taxon>
        <taxon>Helicobacter</taxon>
    </lineage>
</organism>